<feature type="compositionally biased region" description="Basic and acidic residues" evidence="9">
    <location>
        <begin position="11"/>
        <end position="23"/>
    </location>
</feature>
<dbReference type="GeneID" id="57275558"/>
<dbReference type="PROSITE" id="PS51779">
    <property type="entry name" value="POTRA"/>
    <property type="match status" value="1"/>
</dbReference>
<evidence type="ECO:0000313" key="11">
    <source>
        <dbReference type="EMBL" id="AMV61859.1"/>
    </source>
</evidence>
<comment type="similarity">
    <text evidence="8">Belongs to the FtsQ/DivIB family. DivIB subfamily.</text>
</comment>
<feature type="compositionally biased region" description="Polar residues" evidence="9">
    <location>
        <begin position="25"/>
        <end position="34"/>
    </location>
</feature>
<keyword evidence="5 8" id="KW-1133">Transmembrane helix</keyword>
<dbReference type="Gene3D" id="3.40.50.10960">
    <property type="match status" value="1"/>
</dbReference>
<evidence type="ECO:0000313" key="12">
    <source>
        <dbReference type="Proteomes" id="UP000076405"/>
    </source>
</evidence>
<evidence type="ECO:0000256" key="9">
    <source>
        <dbReference type="SAM" id="MobiDB-lite"/>
    </source>
</evidence>
<feature type="compositionally biased region" description="Low complexity" evidence="9">
    <location>
        <begin position="282"/>
        <end position="337"/>
    </location>
</feature>
<keyword evidence="3 8" id="KW-0132">Cell division</keyword>
<dbReference type="InterPro" id="IPR013685">
    <property type="entry name" value="POTRA_FtsQ_type"/>
</dbReference>
<dbReference type="AlphaFoldDB" id="A0AAC9B031"/>
<dbReference type="InterPro" id="IPR026580">
    <property type="entry name" value="DivIB"/>
</dbReference>
<reference evidence="11 12" key="1">
    <citation type="journal article" date="2016" name="PLoS ONE">
        <title>The Identification of Novel Diagnostic Marker Genes for the Detection of Beer Spoiling Pediococcus damnosus Strains Using the BlAst Diagnostic Gene findEr.</title>
        <authorList>
            <person name="Behr J."/>
            <person name="Geissler A.J."/>
            <person name="Schmid J."/>
            <person name="Zehe A."/>
            <person name="Vogel R.F."/>
        </authorList>
    </citation>
    <scope>NUCLEOTIDE SEQUENCE [LARGE SCALE GENOMIC DNA]</scope>
    <source>
        <strain evidence="11 12">TMW 2.1533</strain>
    </source>
</reference>
<dbReference type="PANTHER" id="PTHR37820:SF1">
    <property type="entry name" value="CELL DIVISION PROTEIN FTSQ"/>
    <property type="match status" value="1"/>
</dbReference>
<keyword evidence="4 8" id="KW-0812">Transmembrane</keyword>
<dbReference type="Pfam" id="PF03799">
    <property type="entry name" value="FtsQ_DivIB_C"/>
    <property type="match status" value="1"/>
</dbReference>
<evidence type="ECO:0000256" key="2">
    <source>
        <dbReference type="ARBA" id="ARBA00022475"/>
    </source>
</evidence>
<keyword evidence="6 8" id="KW-0472">Membrane</keyword>
<accession>A0AAC9B031</accession>
<keyword evidence="7 8" id="KW-0131">Cell cycle</keyword>
<dbReference type="GO" id="GO:0032153">
    <property type="term" value="C:cell division site"/>
    <property type="evidence" value="ECO:0007669"/>
    <property type="project" value="UniProtKB-UniRule"/>
</dbReference>
<keyword evidence="2 8" id="KW-1003">Cell membrane</keyword>
<comment type="subcellular location">
    <subcellularLocation>
        <location evidence="8">Cell membrane</location>
        <topology evidence="8">Single-pass type II membrane protein</topology>
    </subcellularLocation>
    <subcellularLocation>
        <location evidence="1">Membrane</location>
    </subcellularLocation>
    <text evidence="8">Localizes to the division septum.</text>
</comment>
<evidence type="ECO:0000256" key="6">
    <source>
        <dbReference type="ARBA" id="ARBA00023136"/>
    </source>
</evidence>
<dbReference type="Pfam" id="PF08478">
    <property type="entry name" value="POTRA_1"/>
    <property type="match status" value="1"/>
</dbReference>
<name>A0AAC9B031_9LACO</name>
<feature type="region of interest" description="Disordered" evidence="9">
    <location>
        <begin position="277"/>
        <end position="337"/>
    </location>
</feature>
<feature type="transmembrane region" description="Helical" evidence="8">
    <location>
        <begin position="55"/>
        <end position="72"/>
    </location>
</feature>
<protein>
    <recommendedName>
        <fullName evidence="8">Cell division protein DivIB</fullName>
    </recommendedName>
</protein>
<evidence type="ECO:0000256" key="7">
    <source>
        <dbReference type="ARBA" id="ARBA00023306"/>
    </source>
</evidence>
<dbReference type="GO" id="GO:0005886">
    <property type="term" value="C:plasma membrane"/>
    <property type="evidence" value="ECO:0007669"/>
    <property type="project" value="UniProtKB-SubCell"/>
</dbReference>
<dbReference type="HAMAP" id="MF_00912">
    <property type="entry name" value="DivIB"/>
    <property type="match status" value="1"/>
</dbReference>
<dbReference type="InterPro" id="IPR034746">
    <property type="entry name" value="POTRA"/>
</dbReference>
<gene>
    <name evidence="8" type="primary">divIB</name>
    <name evidence="11" type="ORF">ADU70_0359</name>
</gene>
<evidence type="ECO:0000256" key="4">
    <source>
        <dbReference type="ARBA" id="ARBA00022692"/>
    </source>
</evidence>
<evidence type="ECO:0000256" key="5">
    <source>
        <dbReference type="ARBA" id="ARBA00022989"/>
    </source>
</evidence>
<evidence type="ECO:0000256" key="8">
    <source>
        <dbReference type="HAMAP-Rule" id="MF_00912"/>
    </source>
</evidence>
<evidence type="ECO:0000259" key="10">
    <source>
        <dbReference type="PROSITE" id="PS51779"/>
    </source>
</evidence>
<proteinExistence type="inferred from homology"/>
<evidence type="ECO:0000256" key="1">
    <source>
        <dbReference type="ARBA" id="ARBA00004370"/>
    </source>
</evidence>
<dbReference type="Proteomes" id="UP000076405">
    <property type="component" value="Chromosome"/>
</dbReference>
<feature type="region of interest" description="Disordered" evidence="9">
    <location>
        <begin position="1"/>
        <end position="42"/>
    </location>
</feature>
<dbReference type="PANTHER" id="PTHR37820">
    <property type="entry name" value="CELL DIVISION PROTEIN DIVIB"/>
    <property type="match status" value="1"/>
</dbReference>
<dbReference type="GO" id="GO:0043093">
    <property type="term" value="P:FtsZ-dependent cytokinesis"/>
    <property type="evidence" value="ECO:0007669"/>
    <property type="project" value="UniProtKB-UniRule"/>
</dbReference>
<dbReference type="EMBL" id="CP012275">
    <property type="protein sequence ID" value="AMV61859.1"/>
    <property type="molecule type" value="Genomic_DNA"/>
</dbReference>
<dbReference type="RefSeq" id="WP_052694531.1">
    <property type="nucleotide sequence ID" value="NZ_BAAAXI010000185.1"/>
</dbReference>
<dbReference type="InterPro" id="IPR005548">
    <property type="entry name" value="Cell_div_FtsQ/DivIB_C"/>
</dbReference>
<evidence type="ECO:0000256" key="3">
    <source>
        <dbReference type="ARBA" id="ARBA00022618"/>
    </source>
</evidence>
<dbReference type="InterPro" id="IPR050487">
    <property type="entry name" value="FtsQ_DivIB"/>
</dbReference>
<feature type="domain" description="POTRA" evidence="10">
    <location>
        <begin position="76"/>
        <end position="147"/>
    </location>
</feature>
<comment type="function">
    <text evidence="8">Cell division protein that may be involved in stabilizing or promoting the assembly of the division complex.</text>
</comment>
<organism evidence="11 12">
    <name type="scientific">Pediococcus damnosus</name>
    <dbReference type="NCBI Taxonomy" id="51663"/>
    <lineage>
        <taxon>Bacteria</taxon>
        <taxon>Bacillati</taxon>
        <taxon>Bacillota</taxon>
        <taxon>Bacilli</taxon>
        <taxon>Lactobacillales</taxon>
        <taxon>Lactobacillaceae</taxon>
        <taxon>Pediococcus</taxon>
    </lineage>
</organism>
<sequence length="337" mass="37621">MFGKKKTKTPQTERKLTPWEKAQRVQKNSGNQNQKKTEKAQHHSFKFLNSRKKRIFVFGGTLIVLIVGGYLVSPLSKVETIKVSGNTHFSTAQIKEIGNIHKNDWIFPYLMGNRDKSKQVYKKQPKLLSYQVHRHGFNTLKITVKENMVAGLVFRNQKYYTILDNGKVIKKSTTQPSGDYPVFKNFHKTSVLNALLTQFKQLPPVVRSGISEIDYAPSKDNPNRLHLYMNDGNEVYAILPTFAAKMKYYPQMAADMKQSGVIDLEVGAYSYPFKNKSDETVKNSYNNSSTSKNSVSTVNGSSSTSGSSSSNSGYETSNSSSSGNTSSSSTSTVQATN</sequence>